<feature type="region of interest" description="Disordered" evidence="3">
    <location>
        <begin position="44"/>
        <end position="98"/>
    </location>
</feature>
<evidence type="ECO:0000256" key="2">
    <source>
        <dbReference type="PROSITE-ProRule" id="PRU00708"/>
    </source>
</evidence>
<evidence type="ECO:0000259" key="4">
    <source>
        <dbReference type="Pfam" id="PF23276"/>
    </source>
</evidence>
<dbReference type="InterPro" id="IPR057027">
    <property type="entry name" value="TPR_mt"/>
</dbReference>
<feature type="domain" description="Pentatricopeptide repeat-containing protein-mitochondrial" evidence="4">
    <location>
        <begin position="411"/>
        <end position="486"/>
    </location>
</feature>
<feature type="compositionally biased region" description="Low complexity" evidence="3">
    <location>
        <begin position="642"/>
        <end position="683"/>
    </location>
</feature>
<dbReference type="Pfam" id="PF23276">
    <property type="entry name" value="TPR_24"/>
    <property type="match status" value="1"/>
</dbReference>
<dbReference type="OrthoDB" id="512740at2759"/>
<dbReference type="InterPro" id="IPR002885">
    <property type="entry name" value="PPR_rpt"/>
</dbReference>
<feature type="repeat" description="PPR" evidence="2">
    <location>
        <begin position="722"/>
        <end position="758"/>
    </location>
</feature>
<evidence type="ECO:0000256" key="1">
    <source>
        <dbReference type="ARBA" id="ARBA00022737"/>
    </source>
</evidence>
<comment type="caution">
    <text evidence="5">The sequence shown here is derived from an EMBL/GenBank/DDBJ whole genome shotgun (WGS) entry which is preliminary data.</text>
</comment>
<feature type="compositionally biased region" description="Polar residues" evidence="3">
    <location>
        <begin position="86"/>
        <end position="97"/>
    </location>
</feature>
<dbReference type="PROSITE" id="PS51375">
    <property type="entry name" value="PPR"/>
    <property type="match status" value="5"/>
</dbReference>
<sequence>MQLVAALRRWAVQPGAAASCCRRAEWPQPWERLRTAFSTLPLDVGASGNPGDAPARSAATAAASPPPPTSHPAASGRQDGNGRKQPPSSLQQIQQHMQEALGRGDCGTVLRLLPSDSAAAGWSPTDRAALYDLALQAAADSGDADEARRLVGRMWRRGVPVGSVAHTAVLRALCGVGRHADALEYLRRVPAKRQRTAMYSTLLRECNRQGALDVAQACYSLFQRREHTPDASLTAEVVRMLAASGDAGAAEAAWLSAVAATQSDDDHARLHAARVAMLAEAGRLEAAVAALEAMLDRFAALLPIDASFNLTGGVRAEQQRQRAVQPAPVWCMQQARNAALAAAQSGGDLGTARRITSLATMRGLPPDLTTYHSLLSAALAHGDGLAAVLEGVEEMKRLGMQPTRETFSILLKACSVEGDPQAALAVFDSMPAIGVSQTRVHYNSLLHTYSHAGDLQGLDNVYRRMQAAGFLPNSSTFHALLTSIRHWATHEASSRAMGEEGPSTQIERTMQRQQAGEMLARWVADLDAAPPCQLTTGVFVSLLHAYSHAGEILNVLLLMRDAFGCQLTQDTSQQLDEAYRSSSAEHGGSSSGAAAESAATAAAAGGEEQVVVAGSGEAARDAAAGGAAASSGEAAAGGGSSSGSCEAGSSGVAGREAQGPSLAAAAASSGRLPSSSSSSSGIDDGSGGGSITSSSGGDGGGDEIARSPLSRVTLRRSQLAPSLPIFNAAISACTRVGRWHLADGVALLHAMLAAGLQPDVYTYTSLISGCASGKQAGLAQELWRQMIERGIRPTIVTHNAMLKVEVFSHGVDAGAAFLQGMVQQGTQPDRVSWSTLLAAARYSKRGDIARLAMAELGMRQHESDEGEGGTHTAAAAAAAAAGDHEAAAPEAAAAASEEDHRWHGYYSQGDDDLDEW</sequence>
<dbReference type="NCBIfam" id="TIGR00756">
    <property type="entry name" value="PPR"/>
    <property type="match status" value="2"/>
</dbReference>
<protein>
    <recommendedName>
        <fullName evidence="4">Pentatricopeptide repeat-containing protein-mitochondrial domain-containing protein</fullName>
    </recommendedName>
</protein>
<dbReference type="InterPro" id="IPR011990">
    <property type="entry name" value="TPR-like_helical_dom_sf"/>
</dbReference>
<feature type="repeat" description="PPR" evidence="2">
    <location>
        <begin position="759"/>
        <end position="793"/>
    </location>
</feature>
<proteinExistence type="predicted"/>
<organism evidence="5 6">
    <name type="scientific">Chlorella vulgaris</name>
    <name type="common">Green alga</name>
    <dbReference type="NCBI Taxonomy" id="3077"/>
    <lineage>
        <taxon>Eukaryota</taxon>
        <taxon>Viridiplantae</taxon>
        <taxon>Chlorophyta</taxon>
        <taxon>core chlorophytes</taxon>
        <taxon>Trebouxiophyceae</taxon>
        <taxon>Chlorellales</taxon>
        <taxon>Chlorellaceae</taxon>
        <taxon>Chlorella clade</taxon>
        <taxon>Chlorella</taxon>
    </lineage>
</organism>
<dbReference type="InterPro" id="IPR051222">
    <property type="entry name" value="PPR/CCM1_RNA-binding"/>
</dbReference>
<dbReference type="Gene3D" id="1.25.40.10">
    <property type="entry name" value="Tetratricopeptide repeat domain"/>
    <property type="match status" value="3"/>
</dbReference>
<dbReference type="Proteomes" id="UP001055712">
    <property type="component" value="Unassembled WGS sequence"/>
</dbReference>
<dbReference type="AlphaFoldDB" id="A0A9D4TGB7"/>
<reference evidence="5" key="2">
    <citation type="submission" date="2020-11" db="EMBL/GenBank/DDBJ databases">
        <authorList>
            <person name="Cecchin M."/>
            <person name="Marcolungo L."/>
            <person name="Rossato M."/>
            <person name="Girolomoni L."/>
            <person name="Cosentino E."/>
            <person name="Cuine S."/>
            <person name="Li-Beisson Y."/>
            <person name="Delledonne M."/>
            <person name="Ballottari M."/>
        </authorList>
    </citation>
    <scope>NUCLEOTIDE SEQUENCE</scope>
    <source>
        <strain evidence="5">211/11P</strain>
        <tissue evidence="5">Whole cell</tissue>
    </source>
</reference>
<feature type="repeat" description="PPR" evidence="2">
    <location>
        <begin position="367"/>
        <end position="402"/>
    </location>
</feature>
<feature type="repeat" description="PPR" evidence="2">
    <location>
        <begin position="438"/>
        <end position="472"/>
    </location>
</feature>
<feature type="region of interest" description="Disordered" evidence="3">
    <location>
        <begin position="630"/>
        <end position="705"/>
    </location>
</feature>
<feature type="repeat" description="PPR" evidence="2">
    <location>
        <begin position="403"/>
        <end position="437"/>
    </location>
</feature>
<dbReference type="PANTHER" id="PTHR47942">
    <property type="entry name" value="TETRATRICOPEPTIDE REPEAT (TPR)-LIKE SUPERFAMILY PROTEIN-RELATED"/>
    <property type="match status" value="1"/>
</dbReference>
<evidence type="ECO:0000256" key="3">
    <source>
        <dbReference type="SAM" id="MobiDB-lite"/>
    </source>
</evidence>
<dbReference type="PANTHER" id="PTHR47942:SF63">
    <property type="entry name" value="PENTATRICOPEPTIDE REPEAT-CONTAINING PROTEIN"/>
    <property type="match status" value="1"/>
</dbReference>
<feature type="region of interest" description="Disordered" evidence="3">
    <location>
        <begin position="860"/>
        <end position="916"/>
    </location>
</feature>
<evidence type="ECO:0000313" key="5">
    <source>
        <dbReference type="EMBL" id="KAI3424904.1"/>
    </source>
</evidence>
<accession>A0A9D4TGB7</accession>
<name>A0A9D4TGB7_CHLVU</name>
<gene>
    <name evidence="5" type="ORF">D9Q98_008288</name>
</gene>
<keyword evidence="6" id="KW-1185">Reference proteome</keyword>
<feature type="compositionally biased region" description="Low complexity" evidence="3">
    <location>
        <begin position="870"/>
        <end position="881"/>
    </location>
</feature>
<dbReference type="Pfam" id="PF13812">
    <property type="entry name" value="PPR_3"/>
    <property type="match status" value="1"/>
</dbReference>
<feature type="compositionally biased region" description="Low complexity" evidence="3">
    <location>
        <begin position="53"/>
        <end position="63"/>
    </location>
</feature>
<evidence type="ECO:0000313" key="6">
    <source>
        <dbReference type="Proteomes" id="UP001055712"/>
    </source>
</evidence>
<keyword evidence="1" id="KW-0677">Repeat</keyword>
<dbReference type="EMBL" id="SIDB01000012">
    <property type="protein sequence ID" value="KAI3424904.1"/>
    <property type="molecule type" value="Genomic_DNA"/>
</dbReference>
<feature type="region of interest" description="Disordered" evidence="3">
    <location>
        <begin position="576"/>
        <end position="601"/>
    </location>
</feature>
<reference evidence="5" key="1">
    <citation type="journal article" date="2019" name="Plant J.">
        <title>Chlorella vulgaris genome assembly and annotation reveals the molecular basis for metabolic acclimation to high light conditions.</title>
        <authorList>
            <person name="Cecchin M."/>
            <person name="Marcolungo L."/>
            <person name="Rossato M."/>
            <person name="Girolomoni L."/>
            <person name="Cosentino E."/>
            <person name="Cuine S."/>
            <person name="Li-Beisson Y."/>
            <person name="Delledonne M."/>
            <person name="Ballottari M."/>
        </authorList>
    </citation>
    <scope>NUCLEOTIDE SEQUENCE</scope>
    <source>
        <strain evidence="5">211/11P</strain>
    </source>
</reference>
<feature type="compositionally biased region" description="Low complexity" evidence="3">
    <location>
        <begin position="581"/>
        <end position="601"/>
    </location>
</feature>